<proteinExistence type="predicted"/>
<dbReference type="EMBL" id="KZ613516">
    <property type="protein sequence ID" value="PMD15060.1"/>
    <property type="molecule type" value="Genomic_DNA"/>
</dbReference>
<name>A0A2J6PM19_9HELO</name>
<dbReference type="AlphaFoldDB" id="A0A2J6PM19"/>
<protein>
    <submittedName>
        <fullName evidence="3">Uncharacterized protein</fullName>
    </submittedName>
</protein>
<feature type="compositionally biased region" description="Gly residues" evidence="1">
    <location>
        <begin position="275"/>
        <end position="296"/>
    </location>
</feature>
<feature type="compositionally biased region" description="Low complexity" evidence="1">
    <location>
        <begin position="297"/>
        <end position="310"/>
    </location>
</feature>
<dbReference type="PROSITE" id="PS51257">
    <property type="entry name" value="PROKAR_LIPOPROTEIN"/>
    <property type="match status" value="1"/>
</dbReference>
<feature type="chain" id="PRO_5014352283" evidence="2">
    <location>
        <begin position="20"/>
        <end position="335"/>
    </location>
</feature>
<keyword evidence="2" id="KW-0732">Signal</keyword>
<evidence type="ECO:0000313" key="3">
    <source>
        <dbReference type="EMBL" id="PMD15060.1"/>
    </source>
</evidence>
<feature type="region of interest" description="Disordered" evidence="1">
    <location>
        <begin position="275"/>
        <end position="313"/>
    </location>
</feature>
<evidence type="ECO:0000256" key="2">
    <source>
        <dbReference type="SAM" id="SignalP"/>
    </source>
</evidence>
<evidence type="ECO:0000256" key="1">
    <source>
        <dbReference type="SAM" id="MobiDB-lite"/>
    </source>
</evidence>
<dbReference type="OrthoDB" id="3538998at2759"/>
<reference evidence="3 4" key="1">
    <citation type="submission" date="2016-05" db="EMBL/GenBank/DDBJ databases">
        <title>A degradative enzymes factory behind the ericoid mycorrhizal symbiosis.</title>
        <authorList>
            <consortium name="DOE Joint Genome Institute"/>
            <person name="Martino E."/>
            <person name="Morin E."/>
            <person name="Grelet G."/>
            <person name="Kuo A."/>
            <person name="Kohler A."/>
            <person name="Daghino S."/>
            <person name="Barry K."/>
            <person name="Choi C."/>
            <person name="Cichocki N."/>
            <person name="Clum A."/>
            <person name="Copeland A."/>
            <person name="Hainaut M."/>
            <person name="Haridas S."/>
            <person name="Labutti K."/>
            <person name="Lindquist E."/>
            <person name="Lipzen A."/>
            <person name="Khouja H.-R."/>
            <person name="Murat C."/>
            <person name="Ohm R."/>
            <person name="Olson A."/>
            <person name="Spatafora J."/>
            <person name="Veneault-Fourrey C."/>
            <person name="Henrissat B."/>
            <person name="Grigoriev I."/>
            <person name="Martin F."/>
            <person name="Perotto S."/>
        </authorList>
    </citation>
    <scope>NUCLEOTIDE SEQUENCE [LARGE SCALE GENOMIC DNA]</scope>
    <source>
        <strain evidence="3 4">UAMH 7357</strain>
    </source>
</reference>
<keyword evidence="4" id="KW-1185">Reference proteome</keyword>
<accession>A0A2J6PM19</accession>
<sequence>MRLTFFSFVLLAVFSTGSAVITLTSTGCADVAGFQTCQNGVTDAVSACNNASTTQTETLACGCSNYVGNYNCYAAYCWNRVNECEYQEYVVEYLVGCPIAKLPVPYFPTPDNAPDSCSCNVGNVYLAINNNIIEGGTCSTNESNSSPLNAVQAIQGCECCEVSGAISSIYAICPTTDPTLIGLSSVQQVETTLDTPLDQCQPYLSQYNCVSDLGFSPIVGNTFYGPSNLPASGTSTLYNVAGTVTAPASGNHFTYTNGGDGQVYTISAASMKEGSGGGGATTTGNGATAGNGGGTKATGAAASPTTSAKSNGDKRLGFRAHVLVTGLVMSLVCAF</sequence>
<feature type="signal peptide" evidence="2">
    <location>
        <begin position="1"/>
        <end position="19"/>
    </location>
</feature>
<evidence type="ECO:0000313" key="4">
    <source>
        <dbReference type="Proteomes" id="UP000235672"/>
    </source>
</evidence>
<gene>
    <name evidence="3" type="ORF">NA56DRAFT_356477</name>
</gene>
<dbReference type="Proteomes" id="UP000235672">
    <property type="component" value="Unassembled WGS sequence"/>
</dbReference>
<organism evidence="3 4">
    <name type="scientific">Hyaloscypha hepaticicola</name>
    <dbReference type="NCBI Taxonomy" id="2082293"/>
    <lineage>
        <taxon>Eukaryota</taxon>
        <taxon>Fungi</taxon>
        <taxon>Dikarya</taxon>
        <taxon>Ascomycota</taxon>
        <taxon>Pezizomycotina</taxon>
        <taxon>Leotiomycetes</taxon>
        <taxon>Helotiales</taxon>
        <taxon>Hyaloscyphaceae</taxon>
        <taxon>Hyaloscypha</taxon>
    </lineage>
</organism>